<dbReference type="FunFam" id="1.10.150.310:FF:000001">
    <property type="entry name" value="RNA-binding transcriptional accessory protein"/>
    <property type="match status" value="1"/>
</dbReference>
<comment type="caution">
    <text evidence="2">The sequence shown here is derived from an EMBL/GenBank/DDBJ whole genome shotgun (WGS) entry which is preliminary data.</text>
</comment>
<dbReference type="SMART" id="SM00732">
    <property type="entry name" value="YqgFc"/>
    <property type="match status" value="1"/>
</dbReference>
<dbReference type="Proteomes" id="UP000297635">
    <property type="component" value="Unassembled WGS sequence"/>
</dbReference>
<name>A0A4Z0V5B6_9BACT</name>
<feature type="domain" description="S1 motif" evidence="1">
    <location>
        <begin position="641"/>
        <end position="710"/>
    </location>
</feature>
<dbReference type="Pfam" id="PF17674">
    <property type="entry name" value="HHH_9"/>
    <property type="match status" value="1"/>
</dbReference>
<dbReference type="Gene3D" id="1.10.10.650">
    <property type="entry name" value="RuvA domain 2-like"/>
    <property type="match status" value="1"/>
</dbReference>
<sequence>MVNVHANIITKEFGSYLRKHIAACLRLLDEGATVPFISRYRKEATGGMDEVTVYNIKKRHEALFEIEKRKEYILQVIREQNALTAEMESRIEETLDPVVLEDIFLPYKPKRNTRAQAARALGLEPLAKMIMSQSSESSPEIMAMKFVKGDVKDTSEALSGASDIIAEWVSESEKARSIVRSRYQRSATISSKVVSGKETEGAKYQNYFSFSEPLRTCNSHRYLAIRRAEEEGILKVSISIDDDEMMDRLNRMFVRSTASAAVAGVVKAAVKDGYRRLMRPSIENEIAGVTKEKSDDGAIQMFANNVHQLLMSPPLGRKRVLAIDPGYRTGCKVVALDEQGNLLCHDVVYPTPPANDFVGAGDTLCYMVDRYRIDAIAVGTGTGGRETERFLRDVVFPRRVQIYMVNEQGASIYSASDVAREEFPNEDVTVRGAVSIGRRLLDPLAELVKIDPKSIGVGQYQHDVNQNRLKESLDHVVESCVNSVGINVNTASRQLLSYVSGIGPTLAANIVKYRAENGPFATRSELMNVPRMGDKAFQQCAGFLRIPDSKNPLDNTAVHPERYALVEQMAMDVNADVERLTRDRNLLHKIELDKYITKETGLPTLTDIILELEKPGRDPREAVEETVYDDNVRKIGDLHIGQELSGKVNNITAFGVFVDLGMKENGLIHISQLSDKYVSSPSELVSIGQRIKVKVIDIDVARGRIALTIKGVSQS</sequence>
<proteinExistence type="predicted"/>
<dbReference type="Gene3D" id="1.10.150.310">
    <property type="entry name" value="Tex RuvX-like domain-like"/>
    <property type="match status" value="1"/>
</dbReference>
<dbReference type="GO" id="GO:0006139">
    <property type="term" value="P:nucleobase-containing compound metabolic process"/>
    <property type="evidence" value="ECO:0007669"/>
    <property type="project" value="InterPro"/>
</dbReference>
<dbReference type="GO" id="GO:0003729">
    <property type="term" value="F:mRNA binding"/>
    <property type="evidence" value="ECO:0007669"/>
    <property type="project" value="UniProtKB-ARBA"/>
</dbReference>
<protein>
    <submittedName>
        <fullName evidence="2">RNA-binding transcriptional accessory protein</fullName>
    </submittedName>
</protein>
<dbReference type="FunFam" id="3.30.420.140:FF:000001">
    <property type="entry name" value="RNA-binding transcriptional accessory protein"/>
    <property type="match status" value="1"/>
</dbReference>
<dbReference type="PROSITE" id="PS50126">
    <property type="entry name" value="S1"/>
    <property type="match status" value="1"/>
</dbReference>
<dbReference type="GO" id="GO:0005737">
    <property type="term" value="C:cytoplasm"/>
    <property type="evidence" value="ECO:0007669"/>
    <property type="project" value="UniProtKB-ARBA"/>
</dbReference>
<dbReference type="GeneID" id="82150629"/>
<dbReference type="CDD" id="cd05685">
    <property type="entry name" value="S1_Tex"/>
    <property type="match status" value="1"/>
</dbReference>
<dbReference type="Pfam" id="PF12836">
    <property type="entry name" value="HHH_3"/>
    <property type="match status" value="1"/>
</dbReference>
<dbReference type="AlphaFoldDB" id="A0A4Z0V5B6"/>
<dbReference type="RefSeq" id="WP_135472380.1">
    <property type="nucleotide sequence ID" value="NZ_CASJDB010000031.1"/>
</dbReference>
<evidence type="ECO:0000313" key="2">
    <source>
        <dbReference type="EMBL" id="TGG36665.1"/>
    </source>
</evidence>
<reference evidence="2 3" key="1">
    <citation type="submission" date="2019-02" db="EMBL/GenBank/DDBJ databases">
        <title>Isolation and identification of novel species under the genus Muribaculum.</title>
        <authorList>
            <person name="Miyake S."/>
            <person name="Ding Y."/>
            <person name="Low A."/>
            <person name="Soh M."/>
            <person name="Seedorf H."/>
        </authorList>
    </citation>
    <scope>NUCLEOTIDE SEQUENCE [LARGE SCALE GENOMIC DNA]</scope>
    <source>
        <strain evidence="2 3">TLL-A3</strain>
    </source>
</reference>
<dbReference type="Gene3D" id="2.40.50.140">
    <property type="entry name" value="Nucleic acid-binding proteins"/>
    <property type="match status" value="1"/>
</dbReference>
<keyword evidence="3" id="KW-1185">Reference proteome</keyword>
<dbReference type="Gene3D" id="1.10.3500.10">
    <property type="entry name" value="Tex N-terminal region-like"/>
    <property type="match status" value="1"/>
</dbReference>
<dbReference type="PANTHER" id="PTHR10724">
    <property type="entry name" value="30S RIBOSOMAL PROTEIN S1"/>
    <property type="match status" value="1"/>
</dbReference>
<dbReference type="Pfam" id="PF16921">
    <property type="entry name" value="Tex_YqgF"/>
    <property type="match status" value="1"/>
</dbReference>
<dbReference type="InterPro" id="IPR037027">
    <property type="entry name" value="YqgF/RNaseH-like_dom_sf"/>
</dbReference>
<gene>
    <name evidence="2" type="ORF">EZ315_12580</name>
</gene>
<dbReference type="GO" id="GO:0003735">
    <property type="term" value="F:structural constituent of ribosome"/>
    <property type="evidence" value="ECO:0007669"/>
    <property type="project" value="TreeGrafter"/>
</dbReference>
<dbReference type="InterPro" id="IPR018974">
    <property type="entry name" value="Tex-like_N"/>
</dbReference>
<dbReference type="PANTHER" id="PTHR10724:SF10">
    <property type="entry name" value="S1 RNA-BINDING DOMAIN-CONTAINING PROTEIN 1"/>
    <property type="match status" value="1"/>
</dbReference>
<dbReference type="InterPro" id="IPR012337">
    <property type="entry name" value="RNaseH-like_sf"/>
</dbReference>
<dbReference type="InterPro" id="IPR044146">
    <property type="entry name" value="S1_Tex"/>
</dbReference>
<dbReference type="InterPro" id="IPR003029">
    <property type="entry name" value="S1_domain"/>
</dbReference>
<dbReference type="InterPro" id="IPR006641">
    <property type="entry name" value="YqgF/RNaseH-like_dom"/>
</dbReference>
<dbReference type="InterPro" id="IPR032639">
    <property type="entry name" value="Tex_YqgF"/>
</dbReference>
<accession>A0A4Z0V5B6</accession>
<dbReference type="SUPFAM" id="SSF158832">
    <property type="entry name" value="Tex N-terminal region-like"/>
    <property type="match status" value="1"/>
</dbReference>
<dbReference type="GO" id="GO:0006412">
    <property type="term" value="P:translation"/>
    <property type="evidence" value="ECO:0007669"/>
    <property type="project" value="TreeGrafter"/>
</dbReference>
<dbReference type="EMBL" id="SJSA01000002">
    <property type="protein sequence ID" value="TGG36665.1"/>
    <property type="molecule type" value="Genomic_DNA"/>
</dbReference>
<dbReference type="SUPFAM" id="SSF50249">
    <property type="entry name" value="Nucleic acid-binding proteins"/>
    <property type="match status" value="1"/>
</dbReference>
<evidence type="ECO:0000259" key="1">
    <source>
        <dbReference type="PROSITE" id="PS50126"/>
    </source>
</evidence>
<dbReference type="InterPro" id="IPR010994">
    <property type="entry name" value="RuvA_2-like"/>
</dbReference>
<dbReference type="InterPro" id="IPR023323">
    <property type="entry name" value="Tex-like_dom_sf"/>
</dbReference>
<dbReference type="SUPFAM" id="SSF53098">
    <property type="entry name" value="Ribonuclease H-like"/>
    <property type="match status" value="1"/>
</dbReference>
<organism evidence="2 3">
    <name type="scientific">Duncaniella freteri</name>
    <dbReference type="NCBI Taxonomy" id="2530391"/>
    <lineage>
        <taxon>Bacteria</taxon>
        <taxon>Pseudomonadati</taxon>
        <taxon>Bacteroidota</taxon>
        <taxon>Bacteroidia</taxon>
        <taxon>Bacteroidales</taxon>
        <taxon>Muribaculaceae</taxon>
        <taxon>Duncaniella</taxon>
    </lineage>
</organism>
<evidence type="ECO:0000313" key="3">
    <source>
        <dbReference type="Proteomes" id="UP000297635"/>
    </source>
</evidence>
<dbReference type="InterPro" id="IPR055179">
    <property type="entry name" value="Tex-like_central_region"/>
</dbReference>
<dbReference type="Pfam" id="PF22706">
    <property type="entry name" value="Tex_central_region"/>
    <property type="match status" value="1"/>
</dbReference>
<dbReference type="FunFam" id="2.40.50.140:FF:000051">
    <property type="entry name" value="RNA-binding transcriptional accessory protein"/>
    <property type="match status" value="1"/>
</dbReference>
<dbReference type="InterPro" id="IPR050437">
    <property type="entry name" value="Ribos_protein_bS1-like"/>
</dbReference>
<dbReference type="InterPro" id="IPR012340">
    <property type="entry name" value="NA-bd_OB-fold"/>
</dbReference>
<dbReference type="SMART" id="SM00316">
    <property type="entry name" value="S1"/>
    <property type="match status" value="1"/>
</dbReference>
<dbReference type="InterPro" id="IPR041692">
    <property type="entry name" value="HHH_9"/>
</dbReference>
<dbReference type="Gene3D" id="3.30.420.140">
    <property type="entry name" value="YqgF/RNase H-like domain"/>
    <property type="match status" value="1"/>
</dbReference>
<dbReference type="Pfam" id="PF09371">
    <property type="entry name" value="Tex_N"/>
    <property type="match status" value="1"/>
</dbReference>
<dbReference type="FunFam" id="1.10.10.650:FF:000001">
    <property type="entry name" value="S1 RNA-binding domain 1"/>
    <property type="match status" value="1"/>
</dbReference>
<dbReference type="Pfam" id="PF00575">
    <property type="entry name" value="S1"/>
    <property type="match status" value="1"/>
</dbReference>
<dbReference type="SUPFAM" id="SSF47781">
    <property type="entry name" value="RuvA domain 2-like"/>
    <property type="match status" value="2"/>
</dbReference>
<dbReference type="InterPro" id="IPR023319">
    <property type="entry name" value="Tex-like_HTH_dom_sf"/>
</dbReference>